<dbReference type="Proteomes" id="UP000316083">
    <property type="component" value="Unassembled WGS sequence"/>
</dbReference>
<proteinExistence type="predicted"/>
<keyword evidence="1" id="KW-0732">Signal</keyword>
<feature type="signal peptide" evidence="1">
    <location>
        <begin position="1"/>
        <end position="26"/>
    </location>
</feature>
<comment type="caution">
    <text evidence="2">The sequence shown here is derived from an EMBL/GenBank/DDBJ whole genome shotgun (WGS) entry which is preliminary data.</text>
</comment>
<dbReference type="RefSeq" id="WP_145678226.1">
    <property type="nucleotide sequence ID" value="NZ_VITF01000009.1"/>
</dbReference>
<dbReference type="AlphaFoldDB" id="A0A560AZS5"/>
<feature type="chain" id="PRO_5021763559" evidence="1">
    <location>
        <begin position="27"/>
        <end position="137"/>
    </location>
</feature>
<accession>A0A560AZS5</accession>
<protein>
    <submittedName>
        <fullName evidence="2">Uncharacterized protein</fullName>
    </submittedName>
</protein>
<gene>
    <name evidence="2" type="ORF">FBZ82_109125</name>
</gene>
<evidence type="ECO:0000313" key="3">
    <source>
        <dbReference type="Proteomes" id="UP000316083"/>
    </source>
</evidence>
<name>A0A560AZS5_AZOBR</name>
<dbReference type="EMBL" id="VITF01000009">
    <property type="protein sequence ID" value="TWA65873.1"/>
    <property type="molecule type" value="Genomic_DNA"/>
</dbReference>
<sequence>MIRRSAPLLVAFLALSGLALSGGAAAQPVDLSACQFLTAHRPAAGVEYTPGVDVKGKAVAPADLPGSAGAAPPLERFDIPVTVDFARRMGFPVPQGGAAPGVEVGYLTWYANRLYFNGQPIGAPSEAEVYAYCRTAR</sequence>
<evidence type="ECO:0000256" key="1">
    <source>
        <dbReference type="SAM" id="SignalP"/>
    </source>
</evidence>
<reference evidence="2 3" key="1">
    <citation type="submission" date="2019-06" db="EMBL/GenBank/DDBJ databases">
        <title>Genomic Encyclopedia of Type Strains, Phase IV (KMG-V): Genome sequencing to study the core and pangenomes of soil and plant-associated prokaryotes.</title>
        <authorList>
            <person name="Whitman W."/>
        </authorList>
    </citation>
    <scope>NUCLEOTIDE SEQUENCE [LARGE SCALE GENOMIC DNA]</scope>
    <source>
        <strain evidence="2 3">BR 11796</strain>
    </source>
</reference>
<organism evidence="2 3">
    <name type="scientific">Azospirillum brasilense</name>
    <dbReference type="NCBI Taxonomy" id="192"/>
    <lineage>
        <taxon>Bacteria</taxon>
        <taxon>Pseudomonadati</taxon>
        <taxon>Pseudomonadota</taxon>
        <taxon>Alphaproteobacteria</taxon>
        <taxon>Rhodospirillales</taxon>
        <taxon>Azospirillaceae</taxon>
        <taxon>Azospirillum</taxon>
    </lineage>
</organism>
<evidence type="ECO:0000313" key="2">
    <source>
        <dbReference type="EMBL" id="TWA65873.1"/>
    </source>
</evidence>